<sequence length="87" mass="9948">MTLTLYFREYCSLCHAMLAQLRPWQQQYGFAIDVVDVDADPVLEERFNELVPVLMHGELEICHWHLDEARLAAHLAAHPAAQGCEIS</sequence>
<proteinExistence type="predicted"/>
<dbReference type="Gene3D" id="3.40.30.10">
    <property type="entry name" value="Glutaredoxin"/>
    <property type="match status" value="1"/>
</dbReference>
<dbReference type="Pfam" id="PF05768">
    <property type="entry name" value="Glrx-like"/>
    <property type="match status" value="1"/>
</dbReference>
<comment type="caution">
    <text evidence="1">The sequence shown here is derived from an EMBL/GenBank/DDBJ whole genome shotgun (WGS) entry which is preliminary data.</text>
</comment>
<organism evidence="1 2">
    <name type="scientific">Vogesella oryzagri</name>
    <dbReference type="NCBI Taxonomy" id="3160864"/>
    <lineage>
        <taxon>Bacteria</taxon>
        <taxon>Pseudomonadati</taxon>
        <taxon>Pseudomonadota</taxon>
        <taxon>Betaproteobacteria</taxon>
        <taxon>Neisseriales</taxon>
        <taxon>Chromobacteriaceae</taxon>
        <taxon>Vogesella</taxon>
    </lineage>
</organism>
<dbReference type="RefSeq" id="WP_349591012.1">
    <property type="nucleotide sequence ID" value="NZ_JBEFLD010000011.1"/>
</dbReference>
<dbReference type="EMBL" id="JBEFLD010000011">
    <property type="protein sequence ID" value="MEQ6292491.1"/>
    <property type="molecule type" value="Genomic_DNA"/>
</dbReference>
<gene>
    <name evidence="1" type="ORF">ABNW52_17905</name>
</gene>
<protein>
    <submittedName>
        <fullName evidence="1">Glutaredoxin family protein</fullName>
    </submittedName>
</protein>
<evidence type="ECO:0000313" key="1">
    <source>
        <dbReference type="EMBL" id="MEQ6292491.1"/>
    </source>
</evidence>
<dbReference type="SUPFAM" id="SSF52833">
    <property type="entry name" value="Thioredoxin-like"/>
    <property type="match status" value="1"/>
</dbReference>
<dbReference type="InterPro" id="IPR008554">
    <property type="entry name" value="Glutaredoxin-like"/>
</dbReference>
<dbReference type="InterPro" id="IPR036249">
    <property type="entry name" value="Thioredoxin-like_sf"/>
</dbReference>
<dbReference type="Proteomes" id="UP001433638">
    <property type="component" value="Unassembled WGS sequence"/>
</dbReference>
<keyword evidence="2" id="KW-1185">Reference proteome</keyword>
<accession>A0ABV1M8Y0</accession>
<reference evidence="1" key="1">
    <citation type="submission" date="2024-06" db="EMBL/GenBank/DDBJ databases">
        <title>Genome sequence of Vogesella sp. MAHUQ-64.</title>
        <authorList>
            <person name="Huq M.A."/>
        </authorList>
    </citation>
    <scope>NUCLEOTIDE SEQUENCE</scope>
    <source>
        <strain evidence="1">MAHUQ-64</strain>
    </source>
</reference>
<evidence type="ECO:0000313" key="2">
    <source>
        <dbReference type="Proteomes" id="UP001433638"/>
    </source>
</evidence>
<name>A0ABV1M8Y0_9NEIS</name>